<proteinExistence type="predicted"/>
<dbReference type="AlphaFoldDB" id="A0A365H487"/>
<feature type="transmembrane region" description="Helical" evidence="1">
    <location>
        <begin position="38"/>
        <end position="55"/>
    </location>
</feature>
<reference evidence="2 3" key="1">
    <citation type="submission" date="2018-06" db="EMBL/GenBank/DDBJ databases">
        <title>Actinomadura craniellae sp. nov. isolated from marine sponge Craniella sp.</title>
        <authorList>
            <person name="Li L."/>
            <person name="Xu Q.H."/>
            <person name="Lin H.W."/>
            <person name="Lu Y.H."/>
        </authorList>
    </citation>
    <scope>NUCLEOTIDE SEQUENCE [LARGE SCALE GENOMIC DNA]</scope>
    <source>
        <strain evidence="2 3">LHW63021</strain>
    </source>
</reference>
<evidence type="ECO:0000313" key="3">
    <source>
        <dbReference type="Proteomes" id="UP000251891"/>
    </source>
</evidence>
<dbReference type="EMBL" id="QLYX01000007">
    <property type="protein sequence ID" value="RAY13925.1"/>
    <property type="molecule type" value="Genomic_DNA"/>
</dbReference>
<evidence type="ECO:0000256" key="1">
    <source>
        <dbReference type="SAM" id="Phobius"/>
    </source>
</evidence>
<comment type="caution">
    <text evidence="2">The sequence shown here is derived from an EMBL/GenBank/DDBJ whole genome shotgun (WGS) entry which is preliminary data.</text>
</comment>
<dbReference type="Proteomes" id="UP000251891">
    <property type="component" value="Unassembled WGS sequence"/>
</dbReference>
<sequence length="130" mass="13119">MWIAPERRSATRWAVPALALTAGVAAAVLLTMRGQGTTGLVCLAVLAGYALHLAFRRTEGGSSYGDSFGGGRSRTQVRAAAVAGDAVIGALVAAVVVQGLRGAEILPYAWPLGVAALAYVLSSALSPDGP</sequence>
<organism evidence="2 3">
    <name type="scientific">Actinomadura craniellae</name>
    <dbReference type="NCBI Taxonomy" id="2231787"/>
    <lineage>
        <taxon>Bacteria</taxon>
        <taxon>Bacillati</taxon>
        <taxon>Actinomycetota</taxon>
        <taxon>Actinomycetes</taxon>
        <taxon>Streptosporangiales</taxon>
        <taxon>Thermomonosporaceae</taxon>
        <taxon>Actinomadura</taxon>
    </lineage>
</organism>
<evidence type="ECO:0000313" key="2">
    <source>
        <dbReference type="EMBL" id="RAY13925.1"/>
    </source>
</evidence>
<keyword evidence="1" id="KW-0812">Transmembrane</keyword>
<feature type="transmembrane region" description="Helical" evidence="1">
    <location>
        <begin position="108"/>
        <end position="126"/>
    </location>
</feature>
<gene>
    <name evidence="2" type="ORF">DPM19_16620</name>
</gene>
<keyword evidence="1" id="KW-1133">Transmembrane helix</keyword>
<keyword evidence="1" id="KW-0472">Membrane</keyword>
<name>A0A365H487_9ACTN</name>
<feature type="transmembrane region" description="Helical" evidence="1">
    <location>
        <begin position="76"/>
        <end position="96"/>
    </location>
</feature>
<accession>A0A365H487</accession>
<feature type="transmembrane region" description="Helical" evidence="1">
    <location>
        <begin position="12"/>
        <end position="32"/>
    </location>
</feature>
<keyword evidence="3" id="KW-1185">Reference proteome</keyword>
<dbReference type="RefSeq" id="WP_111868654.1">
    <property type="nucleotide sequence ID" value="NZ_QLYX01000007.1"/>
</dbReference>
<protein>
    <submittedName>
        <fullName evidence="2">ABC transporter permease</fullName>
    </submittedName>
</protein>